<feature type="non-terminal residue" evidence="1">
    <location>
        <position position="1"/>
    </location>
</feature>
<proteinExistence type="predicted"/>
<dbReference type="EMBL" id="GEDG01039130">
    <property type="protein sequence ID" value="JAP07258.1"/>
    <property type="molecule type" value="Transcribed_RNA"/>
</dbReference>
<sequence>LSSFYFDLSLQVTDMINTTYILFSDLKVDTFFWIPFSSGLFNTKFAYQLFHIIQTPNFYQDPPPHR</sequence>
<organism evidence="1">
    <name type="scientific">Solanum chacoense</name>
    <name type="common">Chaco potato</name>
    <dbReference type="NCBI Taxonomy" id="4108"/>
    <lineage>
        <taxon>Eukaryota</taxon>
        <taxon>Viridiplantae</taxon>
        <taxon>Streptophyta</taxon>
        <taxon>Embryophyta</taxon>
        <taxon>Tracheophyta</taxon>
        <taxon>Spermatophyta</taxon>
        <taxon>Magnoliopsida</taxon>
        <taxon>eudicotyledons</taxon>
        <taxon>Gunneridae</taxon>
        <taxon>Pentapetalae</taxon>
        <taxon>asterids</taxon>
        <taxon>lamiids</taxon>
        <taxon>Solanales</taxon>
        <taxon>Solanaceae</taxon>
        <taxon>Solanoideae</taxon>
        <taxon>Solaneae</taxon>
        <taxon>Solanum</taxon>
    </lineage>
</organism>
<evidence type="ECO:0000313" key="1">
    <source>
        <dbReference type="EMBL" id="JAP07258.1"/>
    </source>
</evidence>
<protein>
    <submittedName>
        <fullName evidence="1">Putative ovule protein</fullName>
    </submittedName>
</protein>
<reference evidence="1" key="1">
    <citation type="submission" date="2015-12" db="EMBL/GenBank/DDBJ databases">
        <title>Gene expression during late stages of embryo sac development: a critical building block for successful pollen-pistil interactions.</title>
        <authorList>
            <person name="Liu Y."/>
            <person name="Joly V."/>
            <person name="Sabar M."/>
            <person name="Matton D.P."/>
        </authorList>
    </citation>
    <scope>NUCLEOTIDE SEQUENCE</scope>
</reference>
<accession>A0A0V0GH88</accession>
<dbReference type="AlphaFoldDB" id="A0A0V0GH88"/>
<name>A0A0V0GH88_SOLCH</name>